<dbReference type="GeneID" id="107063836"/>
<name>A0ABM1HU08_POLDO</name>
<accession>A0ABM1HU08</accession>
<evidence type="ECO:0000256" key="5">
    <source>
        <dbReference type="SAM" id="MobiDB-lite"/>
    </source>
</evidence>
<dbReference type="InterPro" id="IPR013098">
    <property type="entry name" value="Ig_I-set"/>
</dbReference>
<dbReference type="InterPro" id="IPR003599">
    <property type="entry name" value="Ig_sub"/>
</dbReference>
<keyword evidence="2" id="KW-0677">Repeat</keyword>
<keyword evidence="1" id="KW-0732">Signal</keyword>
<evidence type="ECO:0000256" key="6">
    <source>
        <dbReference type="SAM" id="Phobius"/>
    </source>
</evidence>
<dbReference type="InterPro" id="IPR051170">
    <property type="entry name" value="Neural/epithelial_adhesion"/>
</dbReference>
<evidence type="ECO:0000259" key="7">
    <source>
        <dbReference type="PROSITE" id="PS50835"/>
    </source>
</evidence>
<evidence type="ECO:0000256" key="3">
    <source>
        <dbReference type="ARBA" id="ARBA00023157"/>
    </source>
</evidence>
<feature type="region of interest" description="Disordered" evidence="5">
    <location>
        <begin position="95"/>
        <end position="124"/>
    </location>
</feature>
<sequence length="580" mass="65159">METSLYYYYEDRISMSKRLCTKFHERRRERSRIERSEKKKRSFTLDRIDDKREFAMPAELRDFDGERLACECTPTKSSVLKSDDAYAGDDNNDFNVSSSSSTSSSSSSLSSSLSSTLPSSSITSNESFSSVRRIKKKSSLPIYILPRMAILFVLFVCILMQNGQSTYAAFTTVTTTRDPEFIAAIGNVTVPAGRNVKLACSVKDLGPFKVAWMLFDKSAILTVQNHVITRNPRISVSHDEHTTWYLHINNVHQDDKGKYMCQINTAAAKTQYGYLHVVVPPNIDDSQSSSDAIVREGANVTLTCKATGSPTPTIRWKRDDNSRITINKTLSVSEWDGETLEMERISRLDMGAYLCIASNGIPPTVSKQIKVSVDFPPMLSIPHQLVGAPLGYSVKLECYTEAHPTSLNYWTREDKHMIHDSSKYKVVSTPEVPSYKTHMTLEIYDIQMEDYGAYKCVAKNPRGNTDGVIRLYKSPPPSTSPSPSTTEISRKDWEPIAELNNSIYANPNLLMTHNDKSMKSKNKFQSNLNEIGKSEQKSNDLDRKRNYDWPTDNNDAAVCITTTGAAIALTMSLIMTTIIR</sequence>
<gene>
    <name evidence="9" type="primary">LOC107063836</name>
</gene>
<feature type="compositionally biased region" description="Low complexity" evidence="5">
    <location>
        <begin position="97"/>
        <end position="124"/>
    </location>
</feature>
<keyword evidence="6" id="KW-1133">Transmembrane helix</keyword>
<dbReference type="InterPro" id="IPR013783">
    <property type="entry name" value="Ig-like_fold"/>
</dbReference>
<evidence type="ECO:0000256" key="2">
    <source>
        <dbReference type="ARBA" id="ARBA00022737"/>
    </source>
</evidence>
<dbReference type="InterPro" id="IPR003598">
    <property type="entry name" value="Ig_sub2"/>
</dbReference>
<dbReference type="SMART" id="SM00408">
    <property type="entry name" value="IGc2"/>
    <property type="match status" value="3"/>
</dbReference>
<organism evidence="8 9">
    <name type="scientific">Polistes dominula</name>
    <name type="common">European paper wasp</name>
    <name type="synonym">Vespa dominula</name>
    <dbReference type="NCBI Taxonomy" id="743375"/>
    <lineage>
        <taxon>Eukaryota</taxon>
        <taxon>Metazoa</taxon>
        <taxon>Ecdysozoa</taxon>
        <taxon>Arthropoda</taxon>
        <taxon>Hexapoda</taxon>
        <taxon>Insecta</taxon>
        <taxon>Pterygota</taxon>
        <taxon>Neoptera</taxon>
        <taxon>Endopterygota</taxon>
        <taxon>Hymenoptera</taxon>
        <taxon>Apocrita</taxon>
        <taxon>Aculeata</taxon>
        <taxon>Vespoidea</taxon>
        <taxon>Vespidae</taxon>
        <taxon>Polistinae</taxon>
        <taxon>Polistini</taxon>
        <taxon>Polistes</taxon>
    </lineage>
</organism>
<dbReference type="RefSeq" id="XP_015171445.1">
    <property type="nucleotide sequence ID" value="XM_015315959.1"/>
</dbReference>
<evidence type="ECO:0000313" key="8">
    <source>
        <dbReference type="Proteomes" id="UP000694924"/>
    </source>
</evidence>
<dbReference type="PANTHER" id="PTHR12231:SF157">
    <property type="entry name" value="DPR-INTERACTING PROTEIN EPSILON-RELATED"/>
    <property type="match status" value="1"/>
</dbReference>
<dbReference type="SMART" id="SM00409">
    <property type="entry name" value="IG"/>
    <property type="match status" value="3"/>
</dbReference>
<feature type="domain" description="Ig-like" evidence="7">
    <location>
        <begin position="376"/>
        <end position="489"/>
    </location>
</feature>
<reference evidence="9" key="1">
    <citation type="submission" date="2025-08" db="UniProtKB">
        <authorList>
            <consortium name="RefSeq"/>
        </authorList>
    </citation>
    <scope>IDENTIFICATION</scope>
    <source>
        <tissue evidence="9">Whole body</tissue>
    </source>
</reference>
<keyword evidence="6" id="KW-0472">Membrane</keyword>
<proteinExistence type="predicted"/>
<feature type="transmembrane region" description="Helical" evidence="6">
    <location>
        <begin position="140"/>
        <end position="161"/>
    </location>
</feature>
<dbReference type="Gene3D" id="2.60.40.10">
    <property type="entry name" value="Immunoglobulins"/>
    <property type="match status" value="3"/>
</dbReference>
<dbReference type="PROSITE" id="PS50835">
    <property type="entry name" value="IG_LIKE"/>
    <property type="match status" value="3"/>
</dbReference>
<feature type="domain" description="Ig-like" evidence="7">
    <location>
        <begin position="179"/>
        <end position="271"/>
    </location>
</feature>
<evidence type="ECO:0000256" key="4">
    <source>
        <dbReference type="ARBA" id="ARBA00023319"/>
    </source>
</evidence>
<feature type="domain" description="Ig-like" evidence="7">
    <location>
        <begin position="281"/>
        <end position="372"/>
    </location>
</feature>
<dbReference type="InterPro" id="IPR007110">
    <property type="entry name" value="Ig-like_dom"/>
</dbReference>
<dbReference type="SUPFAM" id="SSF48726">
    <property type="entry name" value="Immunoglobulin"/>
    <property type="match status" value="3"/>
</dbReference>
<dbReference type="InterPro" id="IPR036179">
    <property type="entry name" value="Ig-like_dom_sf"/>
</dbReference>
<dbReference type="PANTHER" id="PTHR12231">
    <property type="entry name" value="CTX-RELATED TYPE I TRANSMEMBRANE PROTEIN"/>
    <property type="match status" value="1"/>
</dbReference>
<feature type="compositionally biased region" description="Basic and acidic residues" evidence="5">
    <location>
        <begin position="532"/>
        <end position="547"/>
    </location>
</feature>
<evidence type="ECO:0000313" key="9">
    <source>
        <dbReference type="RefSeq" id="XP_015171445.1"/>
    </source>
</evidence>
<dbReference type="Pfam" id="PF13927">
    <property type="entry name" value="Ig_3"/>
    <property type="match status" value="2"/>
</dbReference>
<keyword evidence="4" id="KW-0393">Immunoglobulin domain</keyword>
<dbReference type="Pfam" id="PF07679">
    <property type="entry name" value="I-set"/>
    <property type="match status" value="1"/>
</dbReference>
<keyword evidence="8" id="KW-1185">Reference proteome</keyword>
<feature type="region of interest" description="Disordered" evidence="5">
    <location>
        <begin position="529"/>
        <end position="548"/>
    </location>
</feature>
<keyword evidence="3" id="KW-1015">Disulfide bond</keyword>
<evidence type="ECO:0000256" key="1">
    <source>
        <dbReference type="ARBA" id="ARBA00022729"/>
    </source>
</evidence>
<protein>
    <submittedName>
        <fullName evidence="9">Neurotrimin-like</fullName>
    </submittedName>
</protein>
<dbReference type="Proteomes" id="UP000694924">
    <property type="component" value="Unplaced"/>
</dbReference>
<keyword evidence="6" id="KW-0812">Transmembrane</keyword>